<comment type="similarity">
    <text evidence="1">Belongs to the FAH family.</text>
</comment>
<proteinExistence type="inferred from homology"/>
<dbReference type="OrthoDB" id="9779415at2"/>
<protein>
    <submittedName>
        <fullName evidence="4">Fumarylacetoacetate hydrolase family protein</fullName>
    </submittedName>
</protein>
<dbReference type="GO" id="GO:0016787">
    <property type="term" value="F:hydrolase activity"/>
    <property type="evidence" value="ECO:0007669"/>
    <property type="project" value="UniProtKB-KW"/>
</dbReference>
<reference evidence="4 5" key="1">
    <citation type="submission" date="2019-06" db="EMBL/GenBank/DDBJ databases">
        <title>The draft genome of Rhizobium smilacinae PTYR-5.</title>
        <authorList>
            <person name="Liu L."/>
            <person name="Li L."/>
            <person name="Zhang X."/>
        </authorList>
    </citation>
    <scope>NUCLEOTIDE SEQUENCE [LARGE SCALE GENOMIC DNA]</scope>
    <source>
        <strain evidence="4 5">PTYR-5</strain>
    </source>
</reference>
<evidence type="ECO:0000259" key="3">
    <source>
        <dbReference type="Pfam" id="PF01557"/>
    </source>
</evidence>
<dbReference type="SUPFAM" id="SSF56529">
    <property type="entry name" value="FAH"/>
    <property type="match status" value="1"/>
</dbReference>
<dbReference type="PANTHER" id="PTHR42796">
    <property type="entry name" value="FUMARYLACETOACETATE HYDROLASE DOMAIN-CONTAINING PROTEIN 2A-RELATED"/>
    <property type="match status" value="1"/>
</dbReference>
<name>A0A5C4XDB3_9HYPH</name>
<dbReference type="PANTHER" id="PTHR42796:SF7">
    <property type="entry name" value="2-DEHYDRO-3-DEOXY-D-ARABINONATE DEHYDRATASE"/>
    <property type="match status" value="1"/>
</dbReference>
<dbReference type="InterPro" id="IPR011234">
    <property type="entry name" value="Fumarylacetoacetase-like_C"/>
</dbReference>
<dbReference type="AlphaFoldDB" id="A0A5C4XDB3"/>
<dbReference type="GO" id="GO:0046872">
    <property type="term" value="F:metal ion binding"/>
    <property type="evidence" value="ECO:0007669"/>
    <property type="project" value="UniProtKB-KW"/>
</dbReference>
<evidence type="ECO:0000313" key="4">
    <source>
        <dbReference type="EMBL" id="TNM61322.1"/>
    </source>
</evidence>
<keyword evidence="4" id="KW-0378">Hydrolase</keyword>
<organism evidence="4 5">
    <name type="scientific">Aliirhizobium smilacinae</name>
    <dbReference type="NCBI Taxonomy" id="1395944"/>
    <lineage>
        <taxon>Bacteria</taxon>
        <taxon>Pseudomonadati</taxon>
        <taxon>Pseudomonadota</taxon>
        <taxon>Alphaproteobacteria</taxon>
        <taxon>Hyphomicrobiales</taxon>
        <taxon>Rhizobiaceae</taxon>
        <taxon>Aliirhizobium</taxon>
    </lineage>
</organism>
<keyword evidence="5" id="KW-1185">Reference proteome</keyword>
<feature type="domain" description="Fumarylacetoacetase-like C-terminal" evidence="3">
    <location>
        <begin position="258"/>
        <end position="399"/>
    </location>
</feature>
<dbReference type="Proteomes" id="UP000311605">
    <property type="component" value="Unassembled WGS sequence"/>
</dbReference>
<gene>
    <name evidence="4" type="ORF">FHP24_22565</name>
</gene>
<keyword evidence="2" id="KW-0479">Metal-binding</keyword>
<comment type="caution">
    <text evidence="4">The sequence shown here is derived from an EMBL/GenBank/DDBJ whole genome shotgun (WGS) entry which is preliminary data.</text>
</comment>
<dbReference type="EMBL" id="VDMN01000006">
    <property type="protein sequence ID" value="TNM61322.1"/>
    <property type="molecule type" value="Genomic_DNA"/>
</dbReference>
<evidence type="ECO:0000256" key="1">
    <source>
        <dbReference type="ARBA" id="ARBA00010211"/>
    </source>
</evidence>
<sequence>MTASGSRQNAKVILERIKRCQTSDNGEKVEAFSQHGRISLAYQHALSSNIVLPVDASSALLVGRVWSNAAAGPCPVLFSNGHLLDLSSLAPTLSALLEIDDLVQKLSHTSSFADLGSLDDFLSGKAGALLAPADLQAIKAAGVTFADSMLERVIEEQAKGDPLRAQEIRGSLAPVLGDNLKGLVAGSEKAAEVKRLLQDMGLWSQYLEVGIGPDAEIFTKAQPMSSVGCGSVVGIHPKSDWNNPEPEVVLSITSKGEIIGATLGNDVNLRDFEGRSALLLSKAKDNNASCSIGPFIRLFDGKFTLEDVKAAEISLSVKGEDGFEMTGISPMKAISRSPENLASQLLNRNHQYPDGALFFLGTMFAPVKDRRGKGLGFTHEIGDVVEISSPKLGRLVNRVEYSDTCPEWTFGIMALMKNLAKRGLL</sequence>
<dbReference type="Gene3D" id="3.90.850.10">
    <property type="entry name" value="Fumarylacetoacetase-like, C-terminal domain"/>
    <property type="match status" value="1"/>
</dbReference>
<dbReference type="InterPro" id="IPR036663">
    <property type="entry name" value="Fumarylacetoacetase_C_sf"/>
</dbReference>
<accession>A0A5C4XDB3</accession>
<evidence type="ECO:0000313" key="5">
    <source>
        <dbReference type="Proteomes" id="UP000311605"/>
    </source>
</evidence>
<dbReference type="Pfam" id="PF01557">
    <property type="entry name" value="FAA_hydrolase"/>
    <property type="match status" value="1"/>
</dbReference>
<evidence type="ECO:0000256" key="2">
    <source>
        <dbReference type="ARBA" id="ARBA00022723"/>
    </source>
</evidence>
<dbReference type="InterPro" id="IPR051121">
    <property type="entry name" value="FAH"/>
</dbReference>
<dbReference type="GO" id="GO:0044281">
    <property type="term" value="P:small molecule metabolic process"/>
    <property type="evidence" value="ECO:0007669"/>
    <property type="project" value="UniProtKB-ARBA"/>
</dbReference>